<dbReference type="PANTHER" id="PTHR22950">
    <property type="entry name" value="AMINO ACID TRANSPORTER"/>
    <property type="match status" value="1"/>
</dbReference>
<dbReference type="OrthoDB" id="28208at2759"/>
<dbReference type="Proteomes" id="UP001165082">
    <property type="component" value="Unassembled WGS sequence"/>
</dbReference>
<feature type="non-terminal residue" evidence="7">
    <location>
        <position position="1"/>
    </location>
</feature>
<evidence type="ECO:0000256" key="2">
    <source>
        <dbReference type="ARBA" id="ARBA00022692"/>
    </source>
</evidence>
<dbReference type="EMBL" id="BRXZ01007966">
    <property type="protein sequence ID" value="GMI37162.1"/>
    <property type="molecule type" value="Genomic_DNA"/>
</dbReference>
<feature type="transmembrane region" description="Helical" evidence="5">
    <location>
        <begin position="172"/>
        <end position="190"/>
    </location>
</feature>
<dbReference type="InterPro" id="IPR013057">
    <property type="entry name" value="AA_transpt_TM"/>
</dbReference>
<keyword evidence="4 5" id="KW-0472">Membrane</keyword>
<dbReference type="PANTHER" id="PTHR22950:SF702">
    <property type="entry name" value="AMINO ACID TRANSPORTER PROTEIN"/>
    <property type="match status" value="1"/>
</dbReference>
<evidence type="ECO:0000259" key="6">
    <source>
        <dbReference type="Pfam" id="PF01490"/>
    </source>
</evidence>
<dbReference type="GO" id="GO:0016020">
    <property type="term" value="C:membrane"/>
    <property type="evidence" value="ECO:0007669"/>
    <property type="project" value="UniProtKB-SubCell"/>
</dbReference>
<accession>A0A9W7L764</accession>
<sequence>VFYLTSILAYRYSQYLSNPSSVDPSASTPCPVVKWNLQASSILQALPLFCFAFNCQVQYPTIRSSSSSPPGSPGPPSVPQSPLILSTMSTCAIIYSISAASGYSTFCVSTSSNVLDAYPSSDPLILAARWAFAVVLLCSYPLYSTAIVRDLGEYLYGPSFNSLPPPPSLAPARWSLSALVVLSMSCIAYLDPPLTTITGLTGAVGGSALVYVLPGAIAWEAGWKAGGIMTAAGGTVMIMTTWAVLKQ</sequence>
<protein>
    <recommendedName>
        <fullName evidence="6">Amino acid transporter transmembrane domain-containing protein</fullName>
    </recommendedName>
</protein>
<proteinExistence type="predicted"/>
<keyword evidence="2 5" id="KW-0812">Transmembrane</keyword>
<feature type="transmembrane region" description="Helical" evidence="5">
    <location>
        <begin position="83"/>
        <end position="103"/>
    </location>
</feature>
<evidence type="ECO:0000256" key="1">
    <source>
        <dbReference type="ARBA" id="ARBA00004141"/>
    </source>
</evidence>
<evidence type="ECO:0000256" key="4">
    <source>
        <dbReference type="ARBA" id="ARBA00023136"/>
    </source>
</evidence>
<dbReference type="AlphaFoldDB" id="A0A9W7L764"/>
<evidence type="ECO:0000256" key="5">
    <source>
        <dbReference type="SAM" id="Phobius"/>
    </source>
</evidence>
<name>A0A9W7L764_9STRA</name>
<dbReference type="GO" id="GO:0015179">
    <property type="term" value="F:L-amino acid transmembrane transporter activity"/>
    <property type="evidence" value="ECO:0007669"/>
    <property type="project" value="TreeGrafter"/>
</dbReference>
<feature type="transmembrane region" description="Helical" evidence="5">
    <location>
        <begin position="124"/>
        <end position="143"/>
    </location>
</feature>
<dbReference type="Pfam" id="PF01490">
    <property type="entry name" value="Aa_trans"/>
    <property type="match status" value="1"/>
</dbReference>
<evidence type="ECO:0000313" key="8">
    <source>
        <dbReference type="Proteomes" id="UP001165082"/>
    </source>
</evidence>
<feature type="transmembrane region" description="Helical" evidence="5">
    <location>
        <begin position="197"/>
        <end position="219"/>
    </location>
</feature>
<evidence type="ECO:0000256" key="3">
    <source>
        <dbReference type="ARBA" id="ARBA00022989"/>
    </source>
</evidence>
<reference evidence="7" key="1">
    <citation type="submission" date="2022-07" db="EMBL/GenBank/DDBJ databases">
        <title>Genome analysis of Parmales, a sister group of diatoms, reveals the evolutionary specialization of diatoms from phago-mixotrophs to photoautotrophs.</title>
        <authorList>
            <person name="Ban H."/>
            <person name="Sato S."/>
            <person name="Yoshikawa S."/>
            <person name="Kazumasa Y."/>
            <person name="Nakamura Y."/>
            <person name="Ichinomiya M."/>
            <person name="Saitoh K."/>
            <person name="Sato N."/>
            <person name="Blanc-Mathieu R."/>
            <person name="Endo H."/>
            <person name="Kuwata A."/>
            <person name="Ogata H."/>
        </authorList>
    </citation>
    <scope>NUCLEOTIDE SEQUENCE</scope>
</reference>
<gene>
    <name evidence="7" type="ORF">TrRE_jg6177</name>
</gene>
<keyword evidence="3 5" id="KW-1133">Transmembrane helix</keyword>
<keyword evidence="8" id="KW-1185">Reference proteome</keyword>
<feature type="domain" description="Amino acid transporter transmembrane" evidence="6">
    <location>
        <begin position="5"/>
        <end position="217"/>
    </location>
</feature>
<organism evidence="7 8">
    <name type="scientific">Triparma retinervis</name>
    <dbReference type="NCBI Taxonomy" id="2557542"/>
    <lineage>
        <taxon>Eukaryota</taxon>
        <taxon>Sar</taxon>
        <taxon>Stramenopiles</taxon>
        <taxon>Ochrophyta</taxon>
        <taxon>Bolidophyceae</taxon>
        <taxon>Parmales</taxon>
        <taxon>Triparmaceae</taxon>
        <taxon>Triparma</taxon>
    </lineage>
</organism>
<evidence type="ECO:0000313" key="7">
    <source>
        <dbReference type="EMBL" id="GMI37162.1"/>
    </source>
</evidence>
<comment type="caution">
    <text evidence="7">The sequence shown here is derived from an EMBL/GenBank/DDBJ whole genome shotgun (WGS) entry which is preliminary data.</text>
</comment>
<comment type="subcellular location">
    <subcellularLocation>
        <location evidence="1">Membrane</location>
        <topology evidence="1">Multi-pass membrane protein</topology>
    </subcellularLocation>
</comment>
<feature type="transmembrane region" description="Helical" evidence="5">
    <location>
        <begin position="225"/>
        <end position="245"/>
    </location>
</feature>